<dbReference type="Proteomes" id="UP001444071">
    <property type="component" value="Unassembled WGS sequence"/>
</dbReference>
<accession>A0ABV0VSE2</accession>
<organism evidence="2 3">
    <name type="scientific">Xenotaenia resolanae</name>
    <dbReference type="NCBI Taxonomy" id="208358"/>
    <lineage>
        <taxon>Eukaryota</taxon>
        <taxon>Metazoa</taxon>
        <taxon>Chordata</taxon>
        <taxon>Craniata</taxon>
        <taxon>Vertebrata</taxon>
        <taxon>Euteleostomi</taxon>
        <taxon>Actinopterygii</taxon>
        <taxon>Neopterygii</taxon>
        <taxon>Teleostei</taxon>
        <taxon>Neoteleostei</taxon>
        <taxon>Acanthomorphata</taxon>
        <taxon>Ovalentaria</taxon>
        <taxon>Atherinomorphae</taxon>
        <taxon>Cyprinodontiformes</taxon>
        <taxon>Goodeidae</taxon>
        <taxon>Xenotaenia</taxon>
    </lineage>
</organism>
<evidence type="ECO:0000313" key="2">
    <source>
        <dbReference type="EMBL" id="MEQ2259647.1"/>
    </source>
</evidence>
<keyword evidence="1" id="KW-1133">Transmembrane helix</keyword>
<reference evidence="2 3" key="1">
    <citation type="submission" date="2021-06" db="EMBL/GenBank/DDBJ databases">
        <authorList>
            <person name="Palmer J.M."/>
        </authorList>
    </citation>
    <scope>NUCLEOTIDE SEQUENCE [LARGE SCALE GENOMIC DNA]</scope>
    <source>
        <strain evidence="2 3">XR_2019</strain>
        <tissue evidence="2">Muscle</tissue>
    </source>
</reference>
<feature type="transmembrane region" description="Helical" evidence="1">
    <location>
        <begin position="18"/>
        <end position="35"/>
    </location>
</feature>
<sequence length="65" mass="7576">SAFSERYFGWPSTEESRYHVSCFVLIIILVLITVFPSRDSLSLEFELQMPTLSPCRFKKTNKLES</sequence>
<feature type="non-terminal residue" evidence="2">
    <location>
        <position position="1"/>
    </location>
</feature>
<keyword evidence="3" id="KW-1185">Reference proteome</keyword>
<keyword evidence="1" id="KW-0812">Transmembrane</keyword>
<evidence type="ECO:0000313" key="3">
    <source>
        <dbReference type="Proteomes" id="UP001444071"/>
    </source>
</evidence>
<gene>
    <name evidence="2" type="ORF">XENORESO_015388</name>
</gene>
<keyword evidence="1" id="KW-0472">Membrane</keyword>
<protein>
    <submittedName>
        <fullName evidence="2">Uncharacterized protein</fullName>
    </submittedName>
</protein>
<evidence type="ECO:0000256" key="1">
    <source>
        <dbReference type="SAM" id="Phobius"/>
    </source>
</evidence>
<comment type="caution">
    <text evidence="2">The sequence shown here is derived from an EMBL/GenBank/DDBJ whole genome shotgun (WGS) entry which is preliminary data.</text>
</comment>
<dbReference type="EMBL" id="JAHRIM010004971">
    <property type="protein sequence ID" value="MEQ2259647.1"/>
    <property type="molecule type" value="Genomic_DNA"/>
</dbReference>
<name>A0ABV0VSE2_9TELE</name>
<proteinExistence type="predicted"/>